<dbReference type="OrthoDB" id="248387at2759"/>
<dbReference type="Gene3D" id="3.40.50.1820">
    <property type="entry name" value="alpha/beta hydrolase"/>
    <property type="match status" value="1"/>
</dbReference>
<feature type="chain" id="PRO_5040796718" description="Prolyl endopeptidase-like" evidence="9">
    <location>
        <begin position="23"/>
        <end position="988"/>
    </location>
</feature>
<keyword evidence="13" id="KW-1185">Reference proteome</keyword>
<dbReference type="EMBL" id="JANBQB010000096">
    <property type="protein sequence ID" value="KAJ1982247.1"/>
    <property type="molecule type" value="Genomic_DNA"/>
</dbReference>
<dbReference type="AlphaFoldDB" id="A0A9W8EDH0"/>
<feature type="region of interest" description="Disordered" evidence="8">
    <location>
        <begin position="828"/>
        <end position="857"/>
    </location>
</feature>
<evidence type="ECO:0000256" key="9">
    <source>
        <dbReference type="SAM" id="SignalP"/>
    </source>
</evidence>
<feature type="domain" description="Peptidase S9A N-terminal" evidence="11">
    <location>
        <begin position="204"/>
        <end position="565"/>
    </location>
</feature>
<dbReference type="Gene3D" id="2.130.10.120">
    <property type="entry name" value="Prolyl oligopeptidase, N-terminal domain"/>
    <property type="match status" value="1"/>
</dbReference>
<keyword evidence="3" id="KW-0378">Hydrolase</keyword>
<dbReference type="Pfam" id="PF00326">
    <property type="entry name" value="Peptidase_S9"/>
    <property type="match status" value="1"/>
</dbReference>
<feature type="signal peptide" evidence="9">
    <location>
        <begin position="1"/>
        <end position="22"/>
    </location>
</feature>
<evidence type="ECO:0000259" key="11">
    <source>
        <dbReference type="Pfam" id="PF02897"/>
    </source>
</evidence>
<evidence type="ECO:0000256" key="4">
    <source>
        <dbReference type="ARBA" id="ARBA00022825"/>
    </source>
</evidence>
<keyword evidence="2" id="KW-0645">Protease</keyword>
<comment type="function">
    <text evidence="7">Serine peptidase whose precise substrate specificity remains unclear. Does not cleave peptides after a arginine or lysine residue. Regulates trans-Golgi network morphology and sorting by regulating the membrane binding of the AP-1 complex. May play a role in the regulation of synaptic vesicle exocytosis.</text>
</comment>
<dbReference type="PRINTS" id="PR00862">
    <property type="entry name" value="PROLIGOPTASE"/>
</dbReference>
<proteinExistence type="inferred from homology"/>
<dbReference type="Proteomes" id="UP001151582">
    <property type="component" value="Unassembled WGS sequence"/>
</dbReference>
<dbReference type="GO" id="GO:0006508">
    <property type="term" value="P:proteolysis"/>
    <property type="evidence" value="ECO:0007669"/>
    <property type="project" value="UniProtKB-KW"/>
</dbReference>
<comment type="caution">
    <text evidence="12">The sequence shown here is derived from an EMBL/GenBank/DDBJ whole genome shotgun (WGS) entry which is preliminary data.</text>
</comment>
<dbReference type="Pfam" id="PF02897">
    <property type="entry name" value="Peptidase_S9_N"/>
    <property type="match status" value="1"/>
</dbReference>
<keyword evidence="4" id="KW-0720">Serine protease</keyword>
<gene>
    <name evidence="12" type="ORF">H4R34_001771</name>
</gene>
<dbReference type="InterPro" id="IPR002470">
    <property type="entry name" value="Peptidase_S9A"/>
</dbReference>
<evidence type="ECO:0000256" key="1">
    <source>
        <dbReference type="ARBA" id="ARBA00005228"/>
    </source>
</evidence>
<evidence type="ECO:0000256" key="3">
    <source>
        <dbReference type="ARBA" id="ARBA00022801"/>
    </source>
</evidence>
<evidence type="ECO:0000259" key="10">
    <source>
        <dbReference type="Pfam" id="PF00326"/>
    </source>
</evidence>
<dbReference type="GO" id="GO:0004252">
    <property type="term" value="F:serine-type endopeptidase activity"/>
    <property type="evidence" value="ECO:0007669"/>
    <property type="project" value="InterPro"/>
</dbReference>
<dbReference type="InterPro" id="IPR051543">
    <property type="entry name" value="Serine_Peptidase_S9A"/>
</dbReference>
<dbReference type="InterPro" id="IPR029058">
    <property type="entry name" value="AB_hydrolase_fold"/>
</dbReference>
<organism evidence="12 13">
    <name type="scientific">Dimargaris verticillata</name>
    <dbReference type="NCBI Taxonomy" id="2761393"/>
    <lineage>
        <taxon>Eukaryota</taxon>
        <taxon>Fungi</taxon>
        <taxon>Fungi incertae sedis</taxon>
        <taxon>Zoopagomycota</taxon>
        <taxon>Kickxellomycotina</taxon>
        <taxon>Dimargaritomycetes</taxon>
        <taxon>Dimargaritales</taxon>
        <taxon>Dimargaritaceae</taxon>
        <taxon>Dimargaris</taxon>
    </lineage>
</organism>
<dbReference type="InterPro" id="IPR001375">
    <property type="entry name" value="Peptidase_S9_cat"/>
</dbReference>
<feature type="compositionally biased region" description="Low complexity" evidence="8">
    <location>
        <begin position="845"/>
        <end position="857"/>
    </location>
</feature>
<protein>
    <recommendedName>
        <fullName evidence="5">Prolyl endopeptidase-like</fullName>
    </recommendedName>
    <alternativeName>
        <fullName evidence="6">Prolylendopeptidase-like</fullName>
    </alternativeName>
</protein>
<evidence type="ECO:0000256" key="2">
    <source>
        <dbReference type="ARBA" id="ARBA00022670"/>
    </source>
</evidence>
<dbReference type="PANTHER" id="PTHR11757:SF19">
    <property type="entry name" value="PROLYL ENDOPEPTIDASE-LIKE"/>
    <property type="match status" value="1"/>
</dbReference>
<dbReference type="PANTHER" id="PTHR11757">
    <property type="entry name" value="PROTEASE FAMILY S9A OLIGOPEPTIDASE"/>
    <property type="match status" value="1"/>
</dbReference>
<dbReference type="InterPro" id="IPR023302">
    <property type="entry name" value="Pept_S9A_N"/>
</dbReference>
<evidence type="ECO:0000313" key="12">
    <source>
        <dbReference type="EMBL" id="KAJ1982247.1"/>
    </source>
</evidence>
<keyword evidence="9" id="KW-0732">Signal</keyword>
<evidence type="ECO:0000256" key="5">
    <source>
        <dbReference type="ARBA" id="ARBA00039290"/>
    </source>
</evidence>
<feature type="domain" description="Peptidase S9 prolyl oligopeptidase catalytic" evidence="10">
    <location>
        <begin position="640"/>
        <end position="788"/>
    </location>
</feature>
<name>A0A9W8EDH0_9FUNG</name>
<evidence type="ECO:0000313" key="13">
    <source>
        <dbReference type="Proteomes" id="UP001151582"/>
    </source>
</evidence>
<evidence type="ECO:0000256" key="7">
    <source>
        <dbReference type="ARBA" id="ARBA00045448"/>
    </source>
</evidence>
<reference evidence="12" key="1">
    <citation type="submission" date="2022-07" db="EMBL/GenBank/DDBJ databases">
        <title>Phylogenomic reconstructions and comparative analyses of Kickxellomycotina fungi.</title>
        <authorList>
            <person name="Reynolds N.K."/>
            <person name="Stajich J.E."/>
            <person name="Barry K."/>
            <person name="Grigoriev I.V."/>
            <person name="Crous P."/>
            <person name="Smith M.E."/>
        </authorList>
    </citation>
    <scope>NUCLEOTIDE SEQUENCE</scope>
    <source>
        <strain evidence="12">RSA 567</strain>
    </source>
</reference>
<evidence type="ECO:0000256" key="6">
    <source>
        <dbReference type="ARBA" id="ARBA00042165"/>
    </source>
</evidence>
<evidence type="ECO:0000256" key="8">
    <source>
        <dbReference type="SAM" id="MobiDB-lite"/>
    </source>
</evidence>
<sequence>MQLVSVEVLLVLSMLTLPAVSARLPQSQASDAASTGHLLYRRTDGAAWPSQGLNAGGSLNTPSMTVGSRPTIFRRTKIIRPFIYNDVIPRLGNIKEAASLGRVLLRPEDAEIPRPPRAFDSVTKYAKDTIVYHDGYDQVGTVHDDATASFHYKEGFYAVRVLGFFEGKRKELLDKCRPYYYQRAVHFPMEQIIREQTTGQTEAPSHDSDAQWRYFFTTTADGNDRLAYFRQRVGSDPDAPAEEIFNVNRPKFNGQGLVVQEVVVAPDPRYFAVLAFHATGRDCKPSTRHVFVYGIRDTPLPKQPPAVQLARFVADGPIAWSADSHCIYYTLRPRPATTQFMMHLVQAQDCNSAEDSEGRDGHVQLYDAPTQDHNIAMAVTSDKRLLISGAIRNSALSLRFIPLVDSDSRCRMLPAYPRAQGMSIPTNQARYSLDSARDYVFLQSTTDSQDRPVVLKYPLRGAGPRGWTPFLTLNPGDTVHKLQAFQDFLVVFGHRVGHSFIQVYSLPADLATTTSLTPTEVDLPLATPHVSPVTHQDFHGTTLYFLYESPLAPPRMMGYDMKQQKVVSESNHFNPADLKLPEASDYATELVHAPSHDGQQVPLVLMAKPKVFTGNRKPRPMLIQVRGGYGKSLTPRYRPEHIWLMDQGWIIATPFVRGGGECGHRWYQQGRDTNKLSAVHDFLAASRFVIAQGYTQSSQLAATGRKSGGFLIATALNAQPDLFRAVYLDSPMVDVIGRSRDLPGQFAQHEAEEYGDPKSSAEAFHRIMRYSPYEHIPHSNKPLVQYTSAEQPAIQTKQVAPLTRATEEITSELKDMDARSIILQRRLAQRAKPQPTGTPHLRQGARASSAAEPSAAPAKKPLWPSIMVHLLLGPVRMGYPYRSYAGVTLKWVAKLRRFVYPPSEGFTTHGGYYSVLPDPKGNNRHGDVRVNDPRDNRWLLLRCSDEQYLFDETSHRFRCRQEPYLTGLSFLFQQVMGIRDPAKKDRKT</sequence>
<dbReference type="SUPFAM" id="SSF53474">
    <property type="entry name" value="alpha/beta-Hydrolases"/>
    <property type="match status" value="1"/>
</dbReference>
<comment type="similarity">
    <text evidence="1">Belongs to the peptidase S9A family.</text>
</comment>
<dbReference type="SUPFAM" id="SSF50993">
    <property type="entry name" value="Peptidase/esterase 'gauge' domain"/>
    <property type="match status" value="1"/>
</dbReference>
<accession>A0A9W8EDH0</accession>